<sequence length="456" mass="47619">MLRAFHGSNTVPDLDPGSPDPGSLDPGSLDAEAALERLAVLRSPGEPDSPLSPGSPAPGSPAPGSSAPGSLGPSRRLTREDSISLLRRLNNWNTASPPSSPGLGSPRSQKLLDVNGRYGAEGKGRGEGLGTERGMDKGEAVPDSPGPGPGPGPRQSQAGTPPPRSSARNSARNSAGSSPGIHFSASASSTVYYESPPPSSPGRTGSGRPSLERRDSVTLARTHKNSNTAFGLAADSPRWRKVALLNKQRAAREEAREEARRAGGGKEAGEAESGEAESGGPGVFFSPSAAPDRKLPGGASGRASGRRGQLPNYDEAKHGPLDGENEAVPSPLAKPARERMDSIQLHHETGGKNTEPSSIREARNKIDSVTLAMDYGGRNTVEGSGVATLAASPRVARVRQLNRERRRKQHSRDDSGLGDESKEERKAGGGGRKERRSAPPSTVFFDDVDFDDVEFA</sequence>
<accession>A0ABQ6N9D5</accession>
<feature type="compositionally biased region" description="Low complexity" evidence="1">
    <location>
        <begin position="62"/>
        <end position="74"/>
    </location>
</feature>
<proteinExistence type="predicted"/>
<dbReference type="EMBL" id="BRYB01002355">
    <property type="protein sequence ID" value="GMI43637.1"/>
    <property type="molecule type" value="Genomic_DNA"/>
</dbReference>
<comment type="caution">
    <text evidence="2">The sequence shown here is derived from an EMBL/GenBank/DDBJ whole genome shotgun (WGS) entry which is preliminary data.</text>
</comment>
<feature type="compositionally biased region" description="Low complexity" evidence="1">
    <location>
        <begin position="12"/>
        <end position="42"/>
    </location>
</feature>
<evidence type="ECO:0000313" key="2">
    <source>
        <dbReference type="EMBL" id="GMI43637.1"/>
    </source>
</evidence>
<feature type="compositionally biased region" description="Low complexity" evidence="1">
    <location>
        <begin position="165"/>
        <end position="180"/>
    </location>
</feature>
<reference evidence="2 3" key="1">
    <citation type="journal article" date="2023" name="Commun. Biol.">
        <title>Genome analysis of Parmales, the sister group of diatoms, reveals the evolutionary specialization of diatoms from phago-mixotrophs to photoautotrophs.</title>
        <authorList>
            <person name="Ban H."/>
            <person name="Sato S."/>
            <person name="Yoshikawa S."/>
            <person name="Yamada K."/>
            <person name="Nakamura Y."/>
            <person name="Ichinomiya M."/>
            <person name="Sato N."/>
            <person name="Blanc-Mathieu R."/>
            <person name="Endo H."/>
            <person name="Kuwata A."/>
            <person name="Ogata H."/>
        </authorList>
    </citation>
    <scope>NUCLEOTIDE SEQUENCE [LARGE SCALE GENOMIC DNA]</scope>
</reference>
<gene>
    <name evidence="2" type="ORF">TeGR_g4531</name>
</gene>
<organism evidence="2 3">
    <name type="scientific">Tetraparma gracilis</name>
    <dbReference type="NCBI Taxonomy" id="2962635"/>
    <lineage>
        <taxon>Eukaryota</taxon>
        <taxon>Sar</taxon>
        <taxon>Stramenopiles</taxon>
        <taxon>Ochrophyta</taxon>
        <taxon>Bolidophyceae</taxon>
        <taxon>Parmales</taxon>
        <taxon>Triparmaceae</taxon>
        <taxon>Tetraparma</taxon>
    </lineage>
</organism>
<feature type="compositionally biased region" description="Acidic residues" evidence="1">
    <location>
        <begin position="446"/>
        <end position="456"/>
    </location>
</feature>
<feature type="region of interest" description="Disordered" evidence="1">
    <location>
        <begin position="1"/>
        <end position="365"/>
    </location>
</feature>
<evidence type="ECO:0000313" key="3">
    <source>
        <dbReference type="Proteomes" id="UP001165060"/>
    </source>
</evidence>
<feature type="compositionally biased region" description="Basic and acidic residues" evidence="1">
    <location>
        <begin position="250"/>
        <end position="261"/>
    </location>
</feature>
<evidence type="ECO:0000256" key="1">
    <source>
        <dbReference type="SAM" id="MobiDB-lite"/>
    </source>
</evidence>
<feature type="region of interest" description="Disordered" evidence="1">
    <location>
        <begin position="397"/>
        <end position="456"/>
    </location>
</feature>
<feature type="compositionally biased region" description="Basic and acidic residues" evidence="1">
    <location>
        <begin position="411"/>
        <end position="427"/>
    </location>
</feature>
<keyword evidence="3" id="KW-1185">Reference proteome</keyword>
<feature type="compositionally biased region" description="Basic and acidic residues" evidence="1">
    <location>
        <begin position="335"/>
        <end position="350"/>
    </location>
</feature>
<protein>
    <submittedName>
        <fullName evidence="2">Uncharacterized protein</fullName>
    </submittedName>
</protein>
<name>A0ABQ6N9D5_9STRA</name>
<dbReference type="Proteomes" id="UP001165060">
    <property type="component" value="Unassembled WGS sequence"/>
</dbReference>